<dbReference type="InterPro" id="IPR000447">
    <property type="entry name" value="G3P_DH_FAD-dep"/>
</dbReference>
<dbReference type="InterPro" id="IPR038299">
    <property type="entry name" value="DAO_C_sf"/>
</dbReference>
<comment type="similarity">
    <text evidence="2">Belongs to the FAD-dependent glycerol-3-phosphate dehydrogenase family.</text>
</comment>
<keyword evidence="5" id="KW-0560">Oxidoreductase</keyword>
<feature type="domain" description="FAD dependent oxidoreductase" evidence="6">
    <location>
        <begin position="27"/>
        <end position="385"/>
    </location>
</feature>
<keyword evidence="4" id="KW-0274">FAD</keyword>
<dbReference type="Gene3D" id="3.30.9.10">
    <property type="entry name" value="D-Amino Acid Oxidase, subunit A, domain 2"/>
    <property type="match status" value="1"/>
</dbReference>
<comment type="caution">
    <text evidence="7">The sequence shown here is derived from an EMBL/GenBank/DDBJ whole genome shotgun (WGS) entry which is preliminary data.</text>
</comment>
<dbReference type="PROSITE" id="PS00978">
    <property type="entry name" value="FAD_G3PDH_2"/>
    <property type="match status" value="1"/>
</dbReference>
<evidence type="ECO:0000256" key="2">
    <source>
        <dbReference type="ARBA" id="ARBA00007330"/>
    </source>
</evidence>
<dbReference type="GO" id="GO:0006071">
    <property type="term" value="P:glycerol metabolic process"/>
    <property type="evidence" value="ECO:0007669"/>
    <property type="project" value="UniProtKB-KW"/>
</dbReference>
<dbReference type="GO" id="GO:0004368">
    <property type="term" value="F:glycerol-3-phosphate dehydrogenase (quinone) activity"/>
    <property type="evidence" value="ECO:0007669"/>
    <property type="project" value="InterPro"/>
</dbReference>
<dbReference type="PRINTS" id="PR01001">
    <property type="entry name" value="FADG3PDH"/>
</dbReference>
<dbReference type="OrthoDB" id="9766796at2"/>
<dbReference type="Proteomes" id="UP000321532">
    <property type="component" value="Unassembled WGS sequence"/>
</dbReference>
<keyword evidence="3" id="KW-0285">Flavoprotein</keyword>
<proteinExistence type="inferred from homology"/>
<evidence type="ECO:0000313" key="7">
    <source>
        <dbReference type="EMBL" id="GEO05199.1"/>
    </source>
</evidence>
<evidence type="ECO:0000256" key="5">
    <source>
        <dbReference type="ARBA" id="ARBA00023002"/>
    </source>
</evidence>
<evidence type="ECO:0000256" key="3">
    <source>
        <dbReference type="ARBA" id="ARBA00022630"/>
    </source>
</evidence>
<evidence type="ECO:0000256" key="4">
    <source>
        <dbReference type="ARBA" id="ARBA00022827"/>
    </source>
</evidence>
<reference evidence="7 8" key="1">
    <citation type="submission" date="2019-07" db="EMBL/GenBank/DDBJ databases">
        <title>Whole genome shotgun sequence of Adhaeribacter aerolatus NBRC 106133.</title>
        <authorList>
            <person name="Hosoyama A."/>
            <person name="Uohara A."/>
            <person name="Ohji S."/>
            <person name="Ichikawa N."/>
        </authorList>
    </citation>
    <scope>NUCLEOTIDE SEQUENCE [LARGE SCALE GENOMIC DNA]</scope>
    <source>
        <strain evidence="7 8">NBRC 106133</strain>
    </source>
</reference>
<dbReference type="GO" id="GO:0046168">
    <property type="term" value="P:glycerol-3-phosphate catabolic process"/>
    <property type="evidence" value="ECO:0007669"/>
    <property type="project" value="TreeGrafter"/>
</dbReference>
<accession>A0A512AZR2</accession>
<gene>
    <name evidence="7" type="primary">glpA</name>
    <name evidence="7" type="ORF">AAE02nite_28630</name>
</gene>
<comment type="cofactor">
    <cofactor evidence="1">
        <name>FAD</name>
        <dbReference type="ChEBI" id="CHEBI:57692"/>
    </cofactor>
</comment>
<dbReference type="SUPFAM" id="SSF51905">
    <property type="entry name" value="FAD/NAD(P)-binding domain"/>
    <property type="match status" value="1"/>
</dbReference>
<dbReference type="InterPro" id="IPR006076">
    <property type="entry name" value="FAD-dep_OxRdtase"/>
</dbReference>
<name>A0A512AZR2_9BACT</name>
<dbReference type="AlphaFoldDB" id="A0A512AZR2"/>
<dbReference type="PANTHER" id="PTHR11985">
    <property type="entry name" value="GLYCEROL-3-PHOSPHATE DEHYDROGENASE"/>
    <property type="match status" value="1"/>
</dbReference>
<sequence>MKAARAGRKEFKREASLQEIKNTPAWDIIVVGGGATGLGVAVDAAARGFKTLLLEQSDFAKGTSSRSTKLVHGGVRYLAQGDVKLVYEALYERGLLLQNAPHLVNIQAFVIPNYSWWNEMLYGVGLTVYDLMAGKYRLNKTGLLSGKMVKKLLPNISTEGLKGGVRYYDGQFDDARLAINLAQTCAEQGGVVLNYTKVTGLTKDNTGKITGVQAQDLESGETYYLPAKVVVNATGVFVNDILQMNAPATKPLVRPSQGVHVVLDSSFLPGENALMIPKTPDGRVLFVVPWHQHLLVGTTDTPLNQNSLEPTALETEIDFILDTAGKYLVRKPTRADVKSVFAGLRPLAAPTKNTGSTKEISRSHKLIVADSGLITITGGKWTTYRKMAEETVDEAIAVAHLPEVACPTANLKIHGYFTEKVKNDSLNIYGSDRAFIRELINYEPALGKPLHPDFPQVQAEVVWAVRHEMARTVEDVLARRLRILFLDARAAMQMAPQVAALMAAELDYDLAWQEKQLLEFTQLAENYLLQPQIPIQPLSTTY</sequence>
<protein>
    <submittedName>
        <fullName evidence="7">Glycerol-3-phosphate dehydrogenase</fullName>
    </submittedName>
</protein>
<dbReference type="RefSeq" id="WP_146898665.1">
    <property type="nucleotide sequence ID" value="NZ_BJYS01000021.1"/>
</dbReference>
<evidence type="ECO:0000259" key="6">
    <source>
        <dbReference type="Pfam" id="PF01266"/>
    </source>
</evidence>
<dbReference type="Gene3D" id="3.50.50.60">
    <property type="entry name" value="FAD/NAD(P)-binding domain"/>
    <property type="match status" value="1"/>
</dbReference>
<dbReference type="Gene3D" id="1.10.8.870">
    <property type="entry name" value="Alpha-glycerophosphate oxidase, cap domain"/>
    <property type="match status" value="1"/>
</dbReference>
<evidence type="ECO:0000256" key="1">
    <source>
        <dbReference type="ARBA" id="ARBA00001974"/>
    </source>
</evidence>
<dbReference type="EMBL" id="BJYS01000021">
    <property type="protein sequence ID" value="GEO05199.1"/>
    <property type="molecule type" value="Genomic_DNA"/>
</dbReference>
<organism evidence="7 8">
    <name type="scientific">Adhaeribacter aerolatus</name>
    <dbReference type="NCBI Taxonomy" id="670289"/>
    <lineage>
        <taxon>Bacteria</taxon>
        <taxon>Pseudomonadati</taxon>
        <taxon>Bacteroidota</taxon>
        <taxon>Cytophagia</taxon>
        <taxon>Cytophagales</taxon>
        <taxon>Hymenobacteraceae</taxon>
        <taxon>Adhaeribacter</taxon>
    </lineage>
</organism>
<dbReference type="Pfam" id="PF01266">
    <property type="entry name" value="DAO"/>
    <property type="match status" value="1"/>
</dbReference>
<keyword evidence="8" id="KW-1185">Reference proteome</keyword>
<evidence type="ECO:0000313" key="8">
    <source>
        <dbReference type="Proteomes" id="UP000321532"/>
    </source>
</evidence>
<dbReference type="PANTHER" id="PTHR11985:SF35">
    <property type="entry name" value="ANAEROBIC GLYCEROL-3-PHOSPHATE DEHYDROGENASE SUBUNIT A"/>
    <property type="match status" value="1"/>
</dbReference>
<dbReference type="InterPro" id="IPR036188">
    <property type="entry name" value="FAD/NAD-bd_sf"/>
</dbReference>